<dbReference type="OMA" id="CAETEHE"/>
<dbReference type="STRING" id="8083.ENSXMAP00000038726"/>
<accession>A0A3B5R9W3</accession>
<proteinExistence type="predicted"/>
<evidence type="ECO:0000313" key="2">
    <source>
        <dbReference type="Ensembl" id="ENSXMAP00000038726.1"/>
    </source>
</evidence>
<dbReference type="InterPro" id="IPR029337">
    <property type="entry name" value="INSYN2"/>
</dbReference>
<reference evidence="2" key="3">
    <citation type="submission" date="2025-08" db="UniProtKB">
        <authorList>
            <consortium name="Ensembl"/>
        </authorList>
    </citation>
    <scope>IDENTIFICATION</scope>
    <source>
        <strain evidence="2">JP 163 A</strain>
    </source>
</reference>
<dbReference type="GeneID" id="111610001"/>
<dbReference type="InParanoid" id="A0A3B5R9W3"/>
<dbReference type="Ensembl" id="ENSXMAT00000039108.1">
    <property type="protein sequence ID" value="ENSXMAP00000038726.1"/>
    <property type="gene ID" value="ENSXMAG00000023262.1"/>
</dbReference>
<feature type="region of interest" description="Disordered" evidence="1">
    <location>
        <begin position="714"/>
        <end position="733"/>
    </location>
</feature>
<protein>
    <submittedName>
        <fullName evidence="2">Uncharacterized LOC111610001</fullName>
    </submittedName>
</protein>
<dbReference type="Pfam" id="PF15265">
    <property type="entry name" value="FAM196"/>
    <property type="match status" value="1"/>
</dbReference>
<feature type="region of interest" description="Disordered" evidence="1">
    <location>
        <begin position="894"/>
        <end position="923"/>
    </location>
</feature>
<reference evidence="3" key="2">
    <citation type="journal article" date="2013" name="Nat. Genet.">
        <title>The genome of the platyfish, Xiphophorus maculatus, provides insights into evolutionary adaptation and several complex traits.</title>
        <authorList>
            <person name="Schartl M."/>
            <person name="Walter R.B."/>
            <person name="Shen Y."/>
            <person name="Garcia T."/>
            <person name="Catchen J."/>
            <person name="Amores A."/>
            <person name="Braasch I."/>
            <person name="Chalopin D."/>
            <person name="Volff J.N."/>
            <person name="Lesch K.P."/>
            <person name="Bisazza A."/>
            <person name="Minx P."/>
            <person name="Hillier L."/>
            <person name="Wilson R.K."/>
            <person name="Fuerstenberg S."/>
            <person name="Boore J."/>
            <person name="Searle S."/>
            <person name="Postlethwait J.H."/>
            <person name="Warren W.C."/>
        </authorList>
    </citation>
    <scope>NUCLEOTIDE SEQUENCE [LARGE SCALE GENOMIC DNA]</scope>
    <source>
        <strain evidence="3">JP 163 A</strain>
    </source>
</reference>
<reference evidence="2" key="4">
    <citation type="submission" date="2025-09" db="UniProtKB">
        <authorList>
            <consortium name="Ensembl"/>
        </authorList>
    </citation>
    <scope>IDENTIFICATION</scope>
    <source>
        <strain evidence="2">JP 163 A</strain>
    </source>
</reference>
<feature type="region of interest" description="Disordered" evidence="1">
    <location>
        <begin position="838"/>
        <end position="860"/>
    </location>
</feature>
<feature type="region of interest" description="Disordered" evidence="1">
    <location>
        <begin position="953"/>
        <end position="977"/>
    </location>
</feature>
<sequence length="1136" mass="122709">MGRRAADLTTPVPVLGVPASVGVRSWKTTGGDRSGGVLLQTWGQCSIGIQTSPGISRSLVQLPDSVSNNVTQTSNAYTTKETRAILLHVKNDSEKRAILRQKTEETEETKIKKEVTFKAIGGVDSKDVAGCQKRSGGMYCYARAIKTNPLTAGTTSSGRSRLKSSTRYINGSVVDSEAIGGIIEVKDDAEPSKAATSHGTVSHHPCADQSKNTCNHHGGKQSVISRGAVPGETGPVSEALFGEKASKPALTSLFTATHLQLPPALKQNQLNSQSSRVKNTQNASNPHLYYLNEEITYRQTPHPACPVHSRVGPGTLYHTHASSDVTSIQPEAILHTKTVTFAKARTESRQENSTINFFAKPNQNNKISLLSSFYSTPQMATATKTFQTSPKRLKTSPHHSLQDNIIQNVCVSVHAVPECPPLSLYTVAMGTQRSSSPVAQATFNLERMCPHSNASPAPEALHSTHKAHILESDPSSDLTMVSAPSDLDKCQEKPPSRAADVLTKISLVDNTAQFPASANPPQKPAPHSLLSANVPKITLNYKVNPDQITCRGSTDKAVALQIHSVQPNSSDSETELPISASSACTISGASKSPEAKGESHASLLNSVAGRCTVYKNATAKTEVKQVTSLNSSLPSLGRERRDNVAASSTCLLQFTDATEVLRNSDAHDKNKAHRTQAPDISSQNSNKPRVWGVVTSQQSNSIATPLIKSPNMLETAEEGRETKSQHTNPTINPNVELQCNKNKCSDHAVNEVVVHKSEEHKNSRVTNPQNCFSPIKSSTFLPQGCLDREKQRLKHYKGCTQADYEGHSATSPLGQAARHPDSNAQQFALGAAASRANSTFESNADGQKHLSYSSPPVATQTKCEPNISQTNTEVKHITQSADCQNPNFDITLRRQPQTSPERSVSVPASFTGEGGLSAHTGPEREFDLQPSAMLSKSSFPLWSREVEGISRPDLKFSPAAPQSGPEGTGLSHSHPSDAALLLPPSPQCCRSAGLEQRLKTVEASLAANKDRITTLLNIIQDLETCNAPSSLRRYHKSGLDLRNCSTCQKTACIVYSVEYDFRQQERHFLEVLNHSPGDSNSFPAHLAEPLNLSLLRHAISKNLAKTKLKSKKLCKTLLKWIPRKKSSTVDLCVTSM</sequence>
<evidence type="ECO:0000256" key="1">
    <source>
        <dbReference type="SAM" id="MobiDB-lite"/>
    </source>
</evidence>
<dbReference type="AlphaFoldDB" id="A0A3B5R9W3"/>
<dbReference type="RefSeq" id="XP_023197627.1">
    <property type="nucleotide sequence ID" value="XM_023341859.1"/>
</dbReference>
<feature type="compositionally biased region" description="Polar residues" evidence="1">
    <location>
        <begin position="678"/>
        <end position="687"/>
    </location>
</feature>
<keyword evidence="3" id="KW-1185">Reference proteome</keyword>
<dbReference type="Proteomes" id="UP000002852">
    <property type="component" value="Unassembled WGS sequence"/>
</dbReference>
<evidence type="ECO:0000313" key="3">
    <source>
        <dbReference type="Proteomes" id="UP000002852"/>
    </source>
</evidence>
<name>A0A3B5R9W3_XIPMA</name>
<dbReference type="OrthoDB" id="8924994at2759"/>
<organism evidence="2 3">
    <name type="scientific">Xiphophorus maculatus</name>
    <name type="common">Southern platyfish</name>
    <name type="synonym">Platypoecilus maculatus</name>
    <dbReference type="NCBI Taxonomy" id="8083"/>
    <lineage>
        <taxon>Eukaryota</taxon>
        <taxon>Metazoa</taxon>
        <taxon>Chordata</taxon>
        <taxon>Craniata</taxon>
        <taxon>Vertebrata</taxon>
        <taxon>Euteleostomi</taxon>
        <taxon>Actinopterygii</taxon>
        <taxon>Neopterygii</taxon>
        <taxon>Teleostei</taxon>
        <taxon>Neoteleostei</taxon>
        <taxon>Acanthomorphata</taxon>
        <taxon>Ovalentaria</taxon>
        <taxon>Atherinomorphae</taxon>
        <taxon>Cyprinodontiformes</taxon>
        <taxon>Poeciliidae</taxon>
        <taxon>Poeciliinae</taxon>
        <taxon>Xiphophorus</taxon>
    </lineage>
</organism>
<dbReference type="PANTHER" id="PTHR28682:SF2">
    <property type="entry name" value="PROTEIN INSYN2B"/>
    <property type="match status" value="1"/>
</dbReference>
<dbReference type="PANTHER" id="PTHR28682">
    <property type="entry name" value="INHIBITORY SYNAPTIC FACTOR 2A-RELATED"/>
    <property type="match status" value="1"/>
</dbReference>
<feature type="compositionally biased region" description="Polar residues" evidence="1">
    <location>
        <begin position="894"/>
        <end position="908"/>
    </location>
</feature>
<feature type="region of interest" description="Disordered" evidence="1">
    <location>
        <begin position="663"/>
        <end position="689"/>
    </location>
</feature>
<reference evidence="3" key="1">
    <citation type="submission" date="2012-01" db="EMBL/GenBank/DDBJ databases">
        <authorList>
            <person name="Walter R."/>
            <person name="Schartl M."/>
            <person name="Warren W."/>
        </authorList>
    </citation>
    <scope>NUCLEOTIDE SEQUENCE [LARGE SCALE GENOMIC DNA]</scope>
    <source>
        <strain evidence="3">JP 163 A</strain>
    </source>
</reference>
<feature type="region of interest" description="Disordered" evidence="1">
    <location>
        <begin position="189"/>
        <end position="230"/>
    </location>
</feature>
<dbReference type="KEGG" id="xma:111610001"/>
<dbReference type="GeneTree" id="ENSGT00990000204690"/>